<name>A0AA37VEH0_9BACT</name>
<evidence type="ECO:0000313" key="2">
    <source>
        <dbReference type="Proteomes" id="UP001161325"/>
    </source>
</evidence>
<organism evidence="1 2">
    <name type="scientific">Roseisolibacter agri</name>
    <dbReference type="NCBI Taxonomy" id="2014610"/>
    <lineage>
        <taxon>Bacteria</taxon>
        <taxon>Pseudomonadati</taxon>
        <taxon>Gemmatimonadota</taxon>
        <taxon>Gemmatimonadia</taxon>
        <taxon>Gemmatimonadales</taxon>
        <taxon>Gemmatimonadaceae</taxon>
        <taxon>Roseisolibacter</taxon>
    </lineage>
</organism>
<sequence>MSPVARVALFEELAALRGRSAVARAASTALVRRAAAACARGEAVCLMRALARMPEVPTGSAADTPAQWILGVFAELESAAAERRLREPWLDDAGAMDLVLGAAIDALVRQAPPAEVEALAAALRDLARALLRPLQRTLHDDAPRAASRDARTCTRFRPPLGPA</sequence>
<reference evidence="1" key="1">
    <citation type="submission" date="2022-08" db="EMBL/GenBank/DDBJ databases">
        <title>Draft genome sequencing of Roseisolibacter agri AW1220.</title>
        <authorList>
            <person name="Tobiishi Y."/>
            <person name="Tonouchi A."/>
        </authorList>
    </citation>
    <scope>NUCLEOTIDE SEQUENCE</scope>
    <source>
        <strain evidence="1">AW1220</strain>
    </source>
</reference>
<dbReference type="RefSeq" id="WP_284349564.1">
    <property type="nucleotide sequence ID" value="NZ_BRXS01000002.1"/>
</dbReference>
<comment type="caution">
    <text evidence="1">The sequence shown here is derived from an EMBL/GenBank/DDBJ whole genome shotgun (WGS) entry which is preliminary data.</text>
</comment>
<accession>A0AA37VEH0</accession>
<protein>
    <submittedName>
        <fullName evidence="1">Uncharacterized protein</fullName>
    </submittedName>
</protein>
<keyword evidence="2" id="KW-1185">Reference proteome</keyword>
<dbReference type="Proteomes" id="UP001161325">
    <property type="component" value="Unassembled WGS sequence"/>
</dbReference>
<dbReference type="AlphaFoldDB" id="A0AA37VEH0"/>
<dbReference type="EMBL" id="BRXS01000002">
    <property type="protein sequence ID" value="GLC25124.1"/>
    <property type="molecule type" value="Genomic_DNA"/>
</dbReference>
<proteinExistence type="predicted"/>
<gene>
    <name evidence="1" type="ORF">rosag_16370</name>
</gene>
<evidence type="ECO:0000313" key="1">
    <source>
        <dbReference type="EMBL" id="GLC25124.1"/>
    </source>
</evidence>